<comment type="subcellular location">
    <subcellularLocation>
        <location evidence="1">Membrane</location>
    </subcellularLocation>
</comment>
<feature type="domain" description="Ig-like" evidence="11">
    <location>
        <begin position="50"/>
        <end position="147"/>
    </location>
</feature>
<dbReference type="SMART" id="SM00406">
    <property type="entry name" value="IGv"/>
    <property type="match status" value="1"/>
</dbReference>
<dbReference type="PANTHER" id="PTHR24100:SF149">
    <property type="entry name" value="BG-LIKE ANTIGEN 1-RELATED"/>
    <property type="match status" value="1"/>
</dbReference>
<dbReference type="InterPro" id="IPR036179">
    <property type="entry name" value="Ig-like_dom_sf"/>
</dbReference>
<evidence type="ECO:0000256" key="9">
    <source>
        <dbReference type="SAM" id="Phobius"/>
    </source>
</evidence>
<evidence type="ECO:0000256" key="5">
    <source>
        <dbReference type="ARBA" id="ARBA00023180"/>
    </source>
</evidence>
<dbReference type="GO" id="GO:0050863">
    <property type="term" value="P:regulation of T cell activation"/>
    <property type="evidence" value="ECO:0007669"/>
    <property type="project" value="UniProtKB-ARBA"/>
</dbReference>
<keyword evidence="3 9" id="KW-0472">Membrane</keyword>
<dbReference type="AlphaFoldDB" id="Q76LK8"/>
<dbReference type="Pfam" id="PF07686">
    <property type="entry name" value="V-set"/>
    <property type="match status" value="1"/>
</dbReference>
<accession>Q76LK8</accession>
<evidence type="ECO:0000256" key="8">
    <source>
        <dbReference type="SAM" id="MobiDB-lite"/>
    </source>
</evidence>
<dbReference type="GO" id="GO:0050852">
    <property type="term" value="P:T cell receptor signaling pathway"/>
    <property type="evidence" value="ECO:0007669"/>
    <property type="project" value="TreeGrafter"/>
</dbReference>
<feature type="region of interest" description="Disordered" evidence="8">
    <location>
        <begin position="332"/>
        <end position="369"/>
    </location>
</feature>
<dbReference type="Gene3D" id="1.10.287.950">
    <property type="entry name" value="Methyl-accepting chemotaxis protein"/>
    <property type="match status" value="1"/>
</dbReference>
<gene>
    <name evidence="12" type="primary">Coja-BG4</name>
</gene>
<evidence type="ECO:0000256" key="7">
    <source>
        <dbReference type="SAM" id="Coils"/>
    </source>
</evidence>
<keyword evidence="6" id="KW-0393">Immunoglobulin domain</keyword>
<keyword evidence="5" id="KW-0325">Glycoprotein</keyword>
<dbReference type="PANTHER" id="PTHR24100">
    <property type="entry name" value="BUTYROPHILIN"/>
    <property type="match status" value="1"/>
</dbReference>
<evidence type="ECO:0000259" key="11">
    <source>
        <dbReference type="PROSITE" id="PS50835"/>
    </source>
</evidence>
<dbReference type="SMART" id="SM00409">
    <property type="entry name" value="IG"/>
    <property type="match status" value="1"/>
</dbReference>
<dbReference type="Gene3D" id="2.60.40.10">
    <property type="entry name" value="Immunoglobulins"/>
    <property type="match status" value="1"/>
</dbReference>
<dbReference type="EMBL" id="AB078884">
    <property type="protein sequence ID" value="BAC82498.1"/>
    <property type="molecule type" value="Genomic_DNA"/>
</dbReference>
<evidence type="ECO:0000256" key="1">
    <source>
        <dbReference type="ARBA" id="ARBA00004370"/>
    </source>
</evidence>
<dbReference type="SUPFAM" id="SSF48726">
    <property type="entry name" value="Immunoglobulin"/>
    <property type="match status" value="1"/>
</dbReference>
<dbReference type="InterPro" id="IPR013783">
    <property type="entry name" value="Ig-like_fold"/>
</dbReference>
<dbReference type="FunFam" id="2.60.40.10:FF:000142">
    <property type="entry name" value="V-set domain-containing T-cell activation inhibitor 1"/>
    <property type="match status" value="1"/>
</dbReference>
<dbReference type="InterPro" id="IPR003599">
    <property type="entry name" value="Ig_sub"/>
</dbReference>
<keyword evidence="4" id="KW-1015">Disulfide bond</keyword>
<feature type="transmembrane region" description="Helical" evidence="9">
    <location>
        <begin position="159"/>
        <end position="179"/>
    </location>
</feature>
<evidence type="ECO:0000256" key="3">
    <source>
        <dbReference type="ARBA" id="ARBA00023136"/>
    </source>
</evidence>
<evidence type="ECO:0000256" key="6">
    <source>
        <dbReference type="ARBA" id="ARBA00023319"/>
    </source>
</evidence>
<dbReference type="InterPro" id="IPR013106">
    <property type="entry name" value="Ig_V-set"/>
</dbReference>
<evidence type="ECO:0000256" key="10">
    <source>
        <dbReference type="SAM" id="SignalP"/>
    </source>
</evidence>
<dbReference type="GO" id="GO:0005102">
    <property type="term" value="F:signaling receptor binding"/>
    <property type="evidence" value="ECO:0007669"/>
    <property type="project" value="TreeGrafter"/>
</dbReference>
<name>Q76LK8_COTJA</name>
<dbReference type="GO" id="GO:0001817">
    <property type="term" value="P:regulation of cytokine production"/>
    <property type="evidence" value="ECO:0007669"/>
    <property type="project" value="TreeGrafter"/>
</dbReference>
<organism evidence="12">
    <name type="scientific">Coturnix japonica</name>
    <name type="common">Japanese quail</name>
    <name type="synonym">Coturnix coturnix japonica</name>
    <dbReference type="NCBI Taxonomy" id="93934"/>
    <lineage>
        <taxon>Eukaryota</taxon>
        <taxon>Metazoa</taxon>
        <taxon>Chordata</taxon>
        <taxon>Craniata</taxon>
        <taxon>Vertebrata</taxon>
        <taxon>Euteleostomi</taxon>
        <taxon>Archelosauria</taxon>
        <taxon>Archosauria</taxon>
        <taxon>Dinosauria</taxon>
        <taxon>Saurischia</taxon>
        <taxon>Theropoda</taxon>
        <taxon>Coelurosauria</taxon>
        <taxon>Aves</taxon>
        <taxon>Neognathae</taxon>
        <taxon>Galloanserae</taxon>
        <taxon>Galliformes</taxon>
        <taxon>Phasianidae</taxon>
        <taxon>Perdicinae</taxon>
        <taxon>Coturnix</taxon>
    </lineage>
</organism>
<keyword evidence="2 10" id="KW-0732">Signal</keyword>
<dbReference type="GO" id="GO:0009897">
    <property type="term" value="C:external side of plasma membrane"/>
    <property type="evidence" value="ECO:0007669"/>
    <property type="project" value="TreeGrafter"/>
</dbReference>
<feature type="signal peptide" evidence="10">
    <location>
        <begin position="1"/>
        <end position="34"/>
    </location>
</feature>
<evidence type="ECO:0000256" key="4">
    <source>
        <dbReference type="ARBA" id="ARBA00023157"/>
    </source>
</evidence>
<keyword evidence="9" id="KW-0812">Transmembrane</keyword>
<protein>
    <submittedName>
        <fullName evidence="12">B-G antigen homologous</fullName>
    </submittedName>
</protein>
<sequence length="369" mass="40741">MGFTSGCRHSSFPHLWRTLLAHLVALHLLHLGSAQFRVVVPNFRVTAVVGQDVVLRCQLSPCKDAWHSEIRWIQHRSSGLVHRYRNGLDLEQMEEYKGRTELLRDGLSVGNLDLRITAVSSSDSGTYSCAVQDADGYAEEMLNLEVSDPFSQITHPWKMALAVVVTLMVVSFVVIAFLLRKKEGKDAALAEQAEKLVRKDAALVEITNKFDSSAADLKKQVAKLVQGTEALAQGSEAVEKDCEEMGSSAADLNLSDADLKKLAAKLAQRSEAVGKQYEKMDSSAANLKKHVEEVEERCEDMVGQSDKLEISSRRRLRDEICLAVTTGVQLHRPQIAQDTKPTISPSQQGNPQQEQEEPVSVLSENPAVL</sequence>
<feature type="chain" id="PRO_5004286177" evidence="10">
    <location>
        <begin position="35"/>
        <end position="369"/>
    </location>
</feature>
<reference evidence="12" key="1">
    <citation type="journal article" date="2004" name="J. Immunol.">
        <title>Comparative genomic analysis of two avian (quail and chicken) MHC regions.</title>
        <authorList>
            <person name="Shiina T."/>
            <person name="Shimizu S."/>
            <person name="Hosomichi K."/>
            <person name="Kohara S."/>
            <person name="Watanabe S."/>
            <person name="Hanzawa K."/>
            <person name="Beck S."/>
            <person name="Kulski J.K."/>
            <person name="Inoko H."/>
        </authorList>
    </citation>
    <scope>NUCLEOTIDE SEQUENCE</scope>
    <source>
        <strain evidence="12">H line</strain>
    </source>
</reference>
<dbReference type="InterPro" id="IPR007110">
    <property type="entry name" value="Ig-like_dom"/>
</dbReference>
<keyword evidence="9" id="KW-1133">Transmembrane helix</keyword>
<feature type="coiled-coil region" evidence="7">
    <location>
        <begin position="277"/>
        <end position="311"/>
    </location>
</feature>
<dbReference type="GO" id="GO:1903037">
    <property type="term" value="P:regulation of leukocyte cell-cell adhesion"/>
    <property type="evidence" value="ECO:0007669"/>
    <property type="project" value="UniProtKB-ARBA"/>
</dbReference>
<proteinExistence type="predicted"/>
<dbReference type="PROSITE" id="PS50835">
    <property type="entry name" value="IG_LIKE"/>
    <property type="match status" value="1"/>
</dbReference>
<dbReference type="InterPro" id="IPR050504">
    <property type="entry name" value="IgSF_BTN/MOG"/>
</dbReference>
<evidence type="ECO:0000256" key="2">
    <source>
        <dbReference type="ARBA" id="ARBA00022729"/>
    </source>
</evidence>
<evidence type="ECO:0000313" key="12">
    <source>
        <dbReference type="EMBL" id="BAC82498.1"/>
    </source>
</evidence>
<keyword evidence="7" id="KW-0175">Coiled coil</keyword>